<evidence type="ECO:0000313" key="5">
    <source>
        <dbReference type="Proteomes" id="UP000886803"/>
    </source>
</evidence>
<dbReference type="SMART" id="SM01027">
    <property type="entry name" value="Beta-Casp"/>
    <property type="match status" value="1"/>
</dbReference>
<dbReference type="PANTHER" id="PTHR11203:SF37">
    <property type="entry name" value="INTEGRATOR COMPLEX SUBUNIT 11"/>
    <property type="match status" value="1"/>
</dbReference>
<dbReference type="InterPro" id="IPR022712">
    <property type="entry name" value="Beta_Casp"/>
</dbReference>
<dbReference type="GO" id="GO:0004521">
    <property type="term" value="F:RNA endonuclease activity"/>
    <property type="evidence" value="ECO:0007669"/>
    <property type="project" value="TreeGrafter"/>
</dbReference>
<feature type="domain" description="Beta-Casp" evidence="3">
    <location>
        <begin position="250"/>
        <end position="379"/>
    </location>
</feature>
<protein>
    <submittedName>
        <fullName evidence="4">MBL fold metallo-hydrolase</fullName>
    </submittedName>
</protein>
<reference evidence="4" key="2">
    <citation type="submission" date="2021-04" db="EMBL/GenBank/DDBJ databases">
        <authorList>
            <person name="Gilroy R."/>
        </authorList>
    </citation>
    <scope>NUCLEOTIDE SEQUENCE</scope>
    <source>
        <strain evidence="4">ChiBcec8-13705</strain>
    </source>
</reference>
<dbReference type="Pfam" id="PF00753">
    <property type="entry name" value="Lactamase_B"/>
    <property type="match status" value="1"/>
</dbReference>
<dbReference type="CDD" id="cd16295">
    <property type="entry name" value="TTHA0252-CPSF-like_MBL-fold"/>
    <property type="match status" value="1"/>
</dbReference>
<dbReference type="Gene3D" id="3.60.15.10">
    <property type="entry name" value="Ribonuclease Z/Hydroxyacylglutathione hydrolase-like"/>
    <property type="match status" value="1"/>
</dbReference>
<dbReference type="Gene3D" id="3.40.50.10890">
    <property type="match status" value="1"/>
</dbReference>
<name>A0A9D2S3R0_9FIRM</name>
<dbReference type="SUPFAM" id="SSF56281">
    <property type="entry name" value="Metallo-hydrolase/oxidoreductase"/>
    <property type="match status" value="1"/>
</dbReference>
<dbReference type="InterPro" id="IPR036866">
    <property type="entry name" value="RibonucZ/Hydroxyglut_hydro"/>
</dbReference>
<dbReference type="PANTHER" id="PTHR11203">
    <property type="entry name" value="CLEAVAGE AND POLYADENYLATION SPECIFICITY FACTOR FAMILY MEMBER"/>
    <property type="match status" value="1"/>
</dbReference>
<dbReference type="GO" id="GO:0016787">
    <property type="term" value="F:hydrolase activity"/>
    <property type="evidence" value="ECO:0007669"/>
    <property type="project" value="UniProtKB-KW"/>
</dbReference>
<proteinExistence type="predicted"/>
<dbReference type="Proteomes" id="UP000886803">
    <property type="component" value="Unassembled WGS sequence"/>
</dbReference>
<comment type="caution">
    <text evidence="4">The sequence shown here is derived from an EMBL/GenBank/DDBJ whole genome shotgun (WGS) entry which is preliminary data.</text>
</comment>
<dbReference type="Pfam" id="PF07521">
    <property type="entry name" value="RMMBL"/>
    <property type="match status" value="1"/>
</dbReference>
<dbReference type="AlphaFoldDB" id="A0A9D2S3R0"/>
<evidence type="ECO:0000256" key="1">
    <source>
        <dbReference type="ARBA" id="ARBA00022801"/>
    </source>
</evidence>
<dbReference type="SMART" id="SM00849">
    <property type="entry name" value="Lactamase_B"/>
    <property type="match status" value="1"/>
</dbReference>
<evidence type="ECO:0000259" key="2">
    <source>
        <dbReference type="SMART" id="SM00849"/>
    </source>
</evidence>
<gene>
    <name evidence="4" type="ORF">H9945_07155</name>
</gene>
<evidence type="ECO:0000313" key="4">
    <source>
        <dbReference type="EMBL" id="HJB42259.1"/>
    </source>
</evidence>
<keyword evidence="1" id="KW-0378">Hydrolase</keyword>
<organism evidence="4 5">
    <name type="scientific">Candidatus Gemmiger avicola</name>
    <dbReference type="NCBI Taxonomy" id="2838605"/>
    <lineage>
        <taxon>Bacteria</taxon>
        <taxon>Bacillati</taxon>
        <taxon>Bacillota</taxon>
        <taxon>Clostridia</taxon>
        <taxon>Eubacteriales</taxon>
        <taxon>Gemmiger</taxon>
    </lineage>
</organism>
<dbReference type="EMBL" id="DWYG01000120">
    <property type="protein sequence ID" value="HJB42259.1"/>
    <property type="molecule type" value="Genomic_DNA"/>
</dbReference>
<evidence type="ECO:0000259" key="3">
    <source>
        <dbReference type="SMART" id="SM01027"/>
    </source>
</evidence>
<accession>A0A9D2S3R0</accession>
<dbReference type="InterPro" id="IPR050698">
    <property type="entry name" value="MBL"/>
</dbReference>
<dbReference type="Pfam" id="PF10996">
    <property type="entry name" value="Beta-Casp"/>
    <property type="match status" value="1"/>
</dbReference>
<feature type="domain" description="Metallo-beta-lactamase" evidence="2">
    <location>
        <begin position="13"/>
        <end position="216"/>
    </location>
</feature>
<dbReference type="InterPro" id="IPR001279">
    <property type="entry name" value="Metallo-B-lactamas"/>
</dbReference>
<sequence length="540" mass="59376">MKLTFVGAAHEVTGSCTLVEAAGHRFLIDCGMEQGRSVYQNADLPCAPAEIEAVLLTHAHIDHSGRIPHLYKNGFTGPIYATDATTDLCDIMLEDSAHIQEQEAEWKNRKAQRSGRELVEPDYTVQDAIEVMKQFVPQPYGRPVQVFDGVEVCFTDVGHLLGSASITLRITEGGRTETIVFSGDIGNLNQPLLRDPHYLDAADYVVMESTYGNRTHGPKPDYVGELTAVLQRTFDRGGNVVIPSFAVGRTQEMLYFIRQIKAEGRVKGHEGFEVYVDSPLASKSTTIFRENFSECFDAEALALVRSGQNPLSFPGLRISETKEDSVAINLDPTPKVILSASGMCDAGRIRHHLKHNLWREECTILFVGYQAEGSLGRHLLEGAEEVKLFGETVAVNAEIAQMSGMSGHADHDGLRRWIDHFAPKPAYVFVNHGDDEVAAGFAKELSLEGYAAEAPFPGGCYELAGGRVTCLARGNTERIAPRADQPAVSYKTQRASAAFERLLNMGKRLLVVIEHNRGGANKDLARFANQIASLCDKWDR</sequence>
<reference evidence="4" key="1">
    <citation type="journal article" date="2021" name="PeerJ">
        <title>Extensive microbial diversity within the chicken gut microbiome revealed by metagenomics and culture.</title>
        <authorList>
            <person name="Gilroy R."/>
            <person name="Ravi A."/>
            <person name="Getino M."/>
            <person name="Pursley I."/>
            <person name="Horton D.L."/>
            <person name="Alikhan N.F."/>
            <person name="Baker D."/>
            <person name="Gharbi K."/>
            <person name="Hall N."/>
            <person name="Watson M."/>
            <person name="Adriaenssens E.M."/>
            <person name="Foster-Nyarko E."/>
            <person name="Jarju S."/>
            <person name="Secka A."/>
            <person name="Antonio M."/>
            <person name="Oren A."/>
            <person name="Chaudhuri R.R."/>
            <person name="La Ragione R."/>
            <person name="Hildebrand F."/>
            <person name="Pallen M.J."/>
        </authorList>
    </citation>
    <scope>NUCLEOTIDE SEQUENCE</scope>
    <source>
        <strain evidence="4">ChiBcec8-13705</strain>
    </source>
</reference>
<dbReference type="InterPro" id="IPR011108">
    <property type="entry name" value="RMMBL"/>
</dbReference>